<gene>
    <name evidence="4" type="ORF">F503_02047</name>
</gene>
<feature type="domain" description="Zeta toxin" evidence="3">
    <location>
        <begin position="45"/>
        <end position="278"/>
    </location>
</feature>
<dbReference type="OMA" id="WRTEPFG"/>
<dbReference type="InterPro" id="IPR010488">
    <property type="entry name" value="Zeta_toxin_domain"/>
</dbReference>
<evidence type="ECO:0000256" key="2">
    <source>
        <dbReference type="ARBA" id="ARBA00022840"/>
    </source>
</evidence>
<evidence type="ECO:0000256" key="1">
    <source>
        <dbReference type="ARBA" id="ARBA00022741"/>
    </source>
</evidence>
<sequence>MPRPSDYFLSEDDNAAIFEQQIRPAGFGRFGDGTVPADARPKDAAPDRPVCIILAGQTGAGKSHAAPALAAALHKAYVGVSATDSQRYCHLVADTHKPYHPAYAGLVADAAAGKAPPGLASAATGFDARRWLSRACAVAAGAPASQTGPGTPPLPTLIESASRYPQDVVEMAGIFRRAGFHVCIVLLAVHAAQSRLGLLARYLDALSAAEAQPAETETEAGTDKKKKLPVRLTPRPIHDESYAGLAELASVLDKESDGDSSLADEVLILRRGNQVAYANCYGEDGRNKWKTSPPRVSRALAAERARQGVAAESALLFSDVARLKERHPERAAELDAFAAEYEADMAVKEEGETQNLGELYALDPDALVAHLRSEW</sequence>
<keyword evidence="1" id="KW-0547">Nucleotide-binding</keyword>
<dbReference type="eggNOG" id="ENOG502RKKK">
    <property type="taxonomic scope" value="Eukaryota"/>
</dbReference>
<evidence type="ECO:0000259" key="3">
    <source>
        <dbReference type="Pfam" id="PF06414"/>
    </source>
</evidence>
<dbReference type="OrthoDB" id="2881954at2759"/>
<evidence type="ECO:0000313" key="4">
    <source>
        <dbReference type="EMBL" id="EPE03309.1"/>
    </source>
</evidence>
<dbReference type="HOGENOM" id="CLU_043074_1_0_1"/>
<dbReference type="EMBL" id="KE148169">
    <property type="protein sequence ID" value="EPE03309.1"/>
    <property type="molecule type" value="Genomic_DNA"/>
</dbReference>
<dbReference type="Gene3D" id="3.40.50.300">
    <property type="entry name" value="P-loop containing nucleotide triphosphate hydrolases"/>
    <property type="match status" value="1"/>
</dbReference>
<protein>
    <submittedName>
        <fullName evidence="4">Zeta toxin family protein</fullName>
    </submittedName>
</protein>
<keyword evidence="5" id="KW-1185">Reference proteome</keyword>
<name>S3BPS0_OPHP1</name>
<dbReference type="InterPro" id="IPR027417">
    <property type="entry name" value="P-loop_NTPase"/>
</dbReference>
<dbReference type="GO" id="GO:0005524">
    <property type="term" value="F:ATP binding"/>
    <property type="evidence" value="ECO:0007669"/>
    <property type="project" value="UniProtKB-KW"/>
</dbReference>
<dbReference type="GO" id="GO:0016301">
    <property type="term" value="F:kinase activity"/>
    <property type="evidence" value="ECO:0007669"/>
    <property type="project" value="InterPro"/>
</dbReference>
<dbReference type="AlphaFoldDB" id="S3BPS0"/>
<proteinExistence type="predicted"/>
<organism evidence="4 5">
    <name type="scientific">Ophiostoma piceae (strain UAMH 11346)</name>
    <name type="common">Sap stain fungus</name>
    <dbReference type="NCBI Taxonomy" id="1262450"/>
    <lineage>
        <taxon>Eukaryota</taxon>
        <taxon>Fungi</taxon>
        <taxon>Dikarya</taxon>
        <taxon>Ascomycota</taxon>
        <taxon>Pezizomycotina</taxon>
        <taxon>Sordariomycetes</taxon>
        <taxon>Sordariomycetidae</taxon>
        <taxon>Ophiostomatales</taxon>
        <taxon>Ophiostomataceae</taxon>
        <taxon>Ophiostoma</taxon>
    </lineage>
</organism>
<evidence type="ECO:0000313" key="5">
    <source>
        <dbReference type="Proteomes" id="UP000016923"/>
    </source>
</evidence>
<dbReference type="Pfam" id="PF06414">
    <property type="entry name" value="Zeta_toxin"/>
    <property type="match status" value="1"/>
</dbReference>
<keyword evidence="2" id="KW-0067">ATP-binding</keyword>
<reference evidence="4 5" key="1">
    <citation type="journal article" date="2013" name="BMC Genomics">
        <title>The genome and transcriptome of the pine saprophyte Ophiostoma piceae, and a comparison with the bark beetle-associated pine pathogen Grosmannia clavigera.</title>
        <authorList>
            <person name="Haridas S."/>
            <person name="Wang Y."/>
            <person name="Lim L."/>
            <person name="Massoumi Alamouti S."/>
            <person name="Jackman S."/>
            <person name="Docking R."/>
            <person name="Robertson G."/>
            <person name="Birol I."/>
            <person name="Bohlmann J."/>
            <person name="Breuil C."/>
        </authorList>
    </citation>
    <scope>NUCLEOTIDE SEQUENCE [LARGE SCALE GENOMIC DNA]</scope>
    <source>
        <strain evidence="4 5">UAMH 11346</strain>
    </source>
</reference>
<dbReference type="VEuPathDB" id="FungiDB:F503_02047"/>
<dbReference type="SUPFAM" id="SSF52540">
    <property type="entry name" value="P-loop containing nucleoside triphosphate hydrolases"/>
    <property type="match status" value="1"/>
</dbReference>
<dbReference type="Proteomes" id="UP000016923">
    <property type="component" value="Unassembled WGS sequence"/>
</dbReference>
<accession>S3BPS0</accession>